<dbReference type="Gene3D" id="3.20.20.60">
    <property type="entry name" value="Phosphoenolpyruvate-binding domains"/>
    <property type="match status" value="1"/>
</dbReference>
<gene>
    <name evidence="5" type="ORF">NMN56_035220</name>
</gene>
<accession>A0ABT7A725</accession>
<dbReference type="SUPFAM" id="SSF51621">
    <property type="entry name" value="Phosphoenolpyruvate/pyruvate domain"/>
    <property type="match status" value="1"/>
</dbReference>
<keyword evidence="6" id="KW-1185">Reference proteome</keyword>
<dbReference type="Proteomes" id="UP001214441">
    <property type="component" value="Unassembled WGS sequence"/>
</dbReference>
<name>A0ABT7A725_9ACTN</name>
<dbReference type="EMBL" id="JANCPR020000051">
    <property type="protein sequence ID" value="MDJ1137106.1"/>
    <property type="molecule type" value="Genomic_DNA"/>
</dbReference>
<dbReference type="InterPro" id="IPR005000">
    <property type="entry name" value="Aldolase/citrate-lyase_domain"/>
</dbReference>
<dbReference type="PANTHER" id="PTHR30502:SF0">
    <property type="entry name" value="PHOSPHOENOLPYRUVATE CARBOXYLASE FAMILY PROTEIN"/>
    <property type="match status" value="1"/>
</dbReference>
<dbReference type="Pfam" id="PF03328">
    <property type="entry name" value="HpcH_HpaI"/>
    <property type="match status" value="1"/>
</dbReference>
<sequence length="253" mass="25744">MPLSPHTFADALRESTGGPPALLGLWAGFLTPFGLEALRGTDLDWLGIDLQHGALEPQDVPPLLRVADASGTPVLVRVPSHDAALLARVLDAGPAGVIVPAVESAEQAAALVRAVRHPPYGARSTGLTRASLTGGAGPAAEPLLLPMVETAEGLRHAAAIASVPGVDGLFAGPYDLALSLGRRAADDPAVIAAIRQALDAARQHGRIGGLFAGNIALAAHLPPVHLVAADTDAAALRAGVRHTLDTFRTALDG</sequence>
<keyword evidence="2" id="KW-0479">Metal-binding</keyword>
<evidence type="ECO:0000313" key="6">
    <source>
        <dbReference type="Proteomes" id="UP001214441"/>
    </source>
</evidence>
<evidence type="ECO:0000256" key="3">
    <source>
        <dbReference type="ARBA" id="ARBA00023239"/>
    </source>
</evidence>
<dbReference type="GO" id="GO:0016829">
    <property type="term" value="F:lyase activity"/>
    <property type="evidence" value="ECO:0007669"/>
    <property type="project" value="UniProtKB-KW"/>
</dbReference>
<evidence type="ECO:0000259" key="4">
    <source>
        <dbReference type="Pfam" id="PF03328"/>
    </source>
</evidence>
<keyword evidence="3 5" id="KW-0456">Lyase</keyword>
<evidence type="ECO:0000313" key="5">
    <source>
        <dbReference type="EMBL" id="MDJ1137106.1"/>
    </source>
</evidence>
<dbReference type="RefSeq" id="WP_274041267.1">
    <property type="nucleotide sequence ID" value="NZ_JANCPR020000051.1"/>
</dbReference>
<evidence type="ECO:0000256" key="2">
    <source>
        <dbReference type="ARBA" id="ARBA00022723"/>
    </source>
</evidence>
<dbReference type="PANTHER" id="PTHR30502">
    <property type="entry name" value="2-KETO-3-DEOXY-L-RHAMNONATE ALDOLASE"/>
    <property type="match status" value="1"/>
</dbReference>
<protein>
    <submittedName>
        <fullName evidence="5">Aldolase/citrate lyase family protein</fullName>
    </submittedName>
</protein>
<reference evidence="5 6" key="1">
    <citation type="submission" date="2023-05" db="EMBL/GenBank/DDBJ databases">
        <title>Streptantibioticus silvisoli sp. nov., acidotolerant actinomycetes 1 from pine litter.</title>
        <authorList>
            <person name="Swiecimska M."/>
            <person name="Golinska P."/>
            <person name="Sangal V."/>
            <person name="Wachnowicz B."/>
            <person name="Goodfellow M."/>
        </authorList>
    </citation>
    <scope>NUCLEOTIDE SEQUENCE [LARGE SCALE GENOMIC DNA]</scope>
    <source>
        <strain evidence="5 6">DSM 42109</strain>
    </source>
</reference>
<comment type="caution">
    <text evidence="5">The sequence shown here is derived from an EMBL/GenBank/DDBJ whole genome shotgun (WGS) entry which is preliminary data.</text>
</comment>
<organism evidence="5 6">
    <name type="scientific">Streptomyces iconiensis</name>
    <dbReference type="NCBI Taxonomy" id="1384038"/>
    <lineage>
        <taxon>Bacteria</taxon>
        <taxon>Bacillati</taxon>
        <taxon>Actinomycetota</taxon>
        <taxon>Actinomycetes</taxon>
        <taxon>Kitasatosporales</taxon>
        <taxon>Streptomycetaceae</taxon>
        <taxon>Streptomyces</taxon>
    </lineage>
</organism>
<comment type="similarity">
    <text evidence="1">Belongs to the HpcH/HpaI aldolase family.</text>
</comment>
<dbReference type="InterPro" id="IPR050251">
    <property type="entry name" value="HpcH-HpaI_aldolase"/>
</dbReference>
<dbReference type="InterPro" id="IPR040442">
    <property type="entry name" value="Pyrv_kinase-like_dom_sf"/>
</dbReference>
<evidence type="ECO:0000256" key="1">
    <source>
        <dbReference type="ARBA" id="ARBA00005568"/>
    </source>
</evidence>
<feature type="domain" description="HpcH/HpaI aldolase/citrate lyase" evidence="4">
    <location>
        <begin position="24"/>
        <end position="206"/>
    </location>
</feature>
<proteinExistence type="inferred from homology"/>
<dbReference type="InterPro" id="IPR015813">
    <property type="entry name" value="Pyrv/PenolPyrv_kinase-like_dom"/>
</dbReference>